<dbReference type="Pfam" id="PF02949">
    <property type="entry name" value="7tm_6"/>
    <property type="match status" value="1"/>
</dbReference>
<keyword evidence="7 10" id="KW-0472">Membrane</keyword>
<keyword evidence="2" id="KW-1003">Cell membrane</keyword>
<comment type="caution">
    <text evidence="10">Lacks conserved residue(s) required for the propagation of feature annotation.</text>
</comment>
<feature type="transmembrane region" description="Helical" evidence="10">
    <location>
        <begin position="52"/>
        <end position="71"/>
    </location>
</feature>
<organism evidence="11">
    <name type="scientific">Ceracris kiangsu</name>
    <name type="common">Yellow-spined bamboo locust</name>
    <name type="synonym">Rammeacris kiangsu</name>
    <dbReference type="NCBI Taxonomy" id="227354"/>
    <lineage>
        <taxon>Eukaryota</taxon>
        <taxon>Metazoa</taxon>
        <taxon>Ecdysozoa</taxon>
        <taxon>Arthropoda</taxon>
        <taxon>Hexapoda</taxon>
        <taxon>Insecta</taxon>
        <taxon>Pterygota</taxon>
        <taxon>Neoptera</taxon>
        <taxon>Polyneoptera</taxon>
        <taxon>Orthoptera</taxon>
        <taxon>Caelifera</taxon>
        <taxon>Acrididea</taxon>
        <taxon>Acridomorpha</taxon>
        <taxon>Acridoidea</taxon>
        <taxon>Acrididae</taxon>
        <taxon>Gomphocerinae</taxon>
        <taxon>Ceracris</taxon>
    </lineage>
</organism>
<protein>
    <recommendedName>
        <fullName evidence="10">Odorant receptor</fullName>
    </recommendedName>
</protein>
<dbReference type="GO" id="GO:0005886">
    <property type="term" value="C:plasma membrane"/>
    <property type="evidence" value="ECO:0007669"/>
    <property type="project" value="UniProtKB-SubCell"/>
</dbReference>
<dbReference type="AlphaFoldDB" id="A0A6M6DJU1"/>
<proteinExistence type="evidence at transcript level"/>
<keyword evidence="8 10" id="KW-0675">Receptor</keyword>
<dbReference type="GO" id="GO:0007165">
    <property type="term" value="P:signal transduction"/>
    <property type="evidence" value="ECO:0007669"/>
    <property type="project" value="UniProtKB-KW"/>
</dbReference>
<keyword evidence="4 10" id="KW-0812">Transmembrane</keyword>
<evidence type="ECO:0000313" key="11">
    <source>
        <dbReference type="EMBL" id="QJX74289.1"/>
    </source>
</evidence>
<dbReference type="InterPro" id="IPR004117">
    <property type="entry name" value="7tm6_olfct_rcpt"/>
</dbReference>
<sequence>MVSKMERAASPLPATRPPPPLEYLLRLLHWTGVMRHPRADSWSGRAFYIRKVVVSVAISAFLISQALALWTGGTADIDRFTLLLCTFNTVLAWLFRLGHIALHERELHYLTAQVDRDFGDFLRPRDVHLVQTHDRHLRRIVLAYIWFSIAGCLWWIIFPLLRFGFCAEGLPFIMELPYEVTSPAAFIPTWFFCSILTLHPTPMTIAVDSFNVSLVAQLRVQLTLLSRNIIELANEDKDRSPVLVKHISSGNDLSSESVNGIHIARRLRKMILHHQAIIRNTELLEKCLGVMLLGQSLSIGTSVCFQLFQVALSAGSVAEAGKFGCYLSVMLAQLFVYCWFGDDLITESEKVSLAAYSAVTSLHGIPIPQKRSLLLLMVRAQRPLRITAGGFFPLSRESFVSVVNMSYSFFAILRNFKGE</sequence>
<evidence type="ECO:0000256" key="7">
    <source>
        <dbReference type="ARBA" id="ARBA00023136"/>
    </source>
</evidence>
<accession>A0A6M6DJU1</accession>
<keyword evidence="9 10" id="KW-0807">Transducer</keyword>
<feature type="transmembrane region" description="Helical" evidence="10">
    <location>
        <begin position="141"/>
        <end position="160"/>
    </location>
</feature>
<evidence type="ECO:0000256" key="5">
    <source>
        <dbReference type="ARBA" id="ARBA00022725"/>
    </source>
</evidence>
<feature type="transmembrane region" description="Helical" evidence="10">
    <location>
        <begin position="77"/>
        <end position="95"/>
    </location>
</feature>
<dbReference type="GO" id="GO:0004984">
    <property type="term" value="F:olfactory receptor activity"/>
    <property type="evidence" value="ECO:0007669"/>
    <property type="project" value="InterPro"/>
</dbReference>
<keyword evidence="6 10" id="KW-1133">Transmembrane helix</keyword>
<evidence type="ECO:0000256" key="8">
    <source>
        <dbReference type="ARBA" id="ARBA00023170"/>
    </source>
</evidence>
<keyword evidence="5 10" id="KW-0552">Olfaction</keyword>
<comment type="subcellular location">
    <subcellularLocation>
        <location evidence="1 10">Cell membrane</location>
        <topology evidence="1 10">Multi-pass membrane protein</topology>
    </subcellularLocation>
</comment>
<evidence type="ECO:0000256" key="6">
    <source>
        <dbReference type="ARBA" id="ARBA00022989"/>
    </source>
</evidence>
<evidence type="ECO:0000256" key="3">
    <source>
        <dbReference type="ARBA" id="ARBA00022606"/>
    </source>
</evidence>
<dbReference type="PANTHER" id="PTHR21137">
    <property type="entry name" value="ODORANT RECEPTOR"/>
    <property type="match status" value="1"/>
</dbReference>
<evidence type="ECO:0000256" key="4">
    <source>
        <dbReference type="ARBA" id="ARBA00022692"/>
    </source>
</evidence>
<comment type="similarity">
    <text evidence="10">Belongs to the insect chemoreceptor superfamily. Heteromeric odorant receptor channel (TC 1.A.69) family.</text>
</comment>
<evidence type="ECO:0000256" key="10">
    <source>
        <dbReference type="RuleBase" id="RU351113"/>
    </source>
</evidence>
<evidence type="ECO:0000256" key="2">
    <source>
        <dbReference type="ARBA" id="ARBA00022475"/>
    </source>
</evidence>
<evidence type="ECO:0000256" key="1">
    <source>
        <dbReference type="ARBA" id="ARBA00004651"/>
    </source>
</evidence>
<reference evidence="11" key="1">
    <citation type="submission" date="2020-01" db="EMBL/GenBank/DDBJ databases">
        <title>Identification and Expression Profiles Analysis of Chemosensory Genes from the Antennal Transcriptome of Ceracris kiangsu Tsai (Orthoptera: Acrididae).</title>
        <authorList>
            <person name="Li R."/>
            <person name="Jiang G.-f."/>
        </authorList>
    </citation>
    <scope>NUCLEOTIDE SEQUENCE</scope>
</reference>
<dbReference type="PANTHER" id="PTHR21137:SF35">
    <property type="entry name" value="ODORANT RECEPTOR 19A-RELATED"/>
    <property type="match status" value="1"/>
</dbReference>
<name>A0A6M6DJU1_CERKI</name>
<dbReference type="EMBL" id="MT072561">
    <property type="protein sequence ID" value="QJX74289.1"/>
    <property type="molecule type" value="mRNA"/>
</dbReference>
<evidence type="ECO:0000256" key="9">
    <source>
        <dbReference type="ARBA" id="ARBA00023224"/>
    </source>
</evidence>
<keyword evidence="3 10" id="KW-0716">Sensory transduction</keyword>
<dbReference type="GO" id="GO:0005549">
    <property type="term" value="F:odorant binding"/>
    <property type="evidence" value="ECO:0007669"/>
    <property type="project" value="InterPro"/>
</dbReference>